<dbReference type="Pfam" id="PF00270">
    <property type="entry name" value="DEAD"/>
    <property type="match status" value="1"/>
</dbReference>
<organism evidence="16 17">
    <name type="scientific">Roseospira visakhapatnamensis</name>
    <dbReference type="NCBI Taxonomy" id="390880"/>
    <lineage>
        <taxon>Bacteria</taxon>
        <taxon>Pseudomonadati</taxon>
        <taxon>Pseudomonadota</taxon>
        <taxon>Alphaproteobacteria</taxon>
        <taxon>Rhodospirillales</taxon>
        <taxon>Rhodospirillaceae</taxon>
        <taxon>Roseospira</taxon>
    </lineage>
</organism>
<evidence type="ECO:0000256" key="4">
    <source>
        <dbReference type="ARBA" id="ARBA00022801"/>
    </source>
</evidence>
<evidence type="ECO:0000259" key="13">
    <source>
        <dbReference type="PROSITE" id="PS51192"/>
    </source>
</evidence>
<feature type="compositionally biased region" description="Low complexity" evidence="12">
    <location>
        <begin position="636"/>
        <end position="651"/>
    </location>
</feature>
<feature type="short sequence motif" description="Q motif" evidence="10">
    <location>
        <begin position="1"/>
        <end position="29"/>
    </location>
</feature>
<dbReference type="GO" id="GO:0003724">
    <property type="term" value="F:RNA helicase activity"/>
    <property type="evidence" value="ECO:0007669"/>
    <property type="project" value="UniProtKB-EC"/>
</dbReference>
<feature type="compositionally biased region" description="Basic and acidic residues" evidence="12">
    <location>
        <begin position="686"/>
        <end position="700"/>
    </location>
</feature>
<dbReference type="InterPro" id="IPR014001">
    <property type="entry name" value="Helicase_ATP-bd"/>
</dbReference>
<dbReference type="PANTHER" id="PTHR47959">
    <property type="entry name" value="ATP-DEPENDENT RNA HELICASE RHLE-RELATED"/>
    <property type="match status" value="1"/>
</dbReference>
<dbReference type="PROSITE" id="PS00039">
    <property type="entry name" value="DEAD_ATP_HELICASE"/>
    <property type="match status" value="1"/>
</dbReference>
<dbReference type="InterPro" id="IPR000629">
    <property type="entry name" value="RNA-helicase_DEAD-box_CS"/>
</dbReference>
<feature type="domain" description="DEAD-box RNA helicase Q" evidence="15">
    <location>
        <begin position="1"/>
        <end position="29"/>
    </location>
</feature>
<dbReference type="SUPFAM" id="SSF52540">
    <property type="entry name" value="P-loop containing nucleoside triphosphate hydrolases"/>
    <property type="match status" value="1"/>
</dbReference>
<feature type="region of interest" description="Disordered" evidence="12">
    <location>
        <begin position="485"/>
        <end position="797"/>
    </location>
</feature>
<dbReference type="Proteomes" id="UP000554286">
    <property type="component" value="Unassembled WGS sequence"/>
</dbReference>
<gene>
    <name evidence="16" type="ORF">GGD89_000259</name>
</gene>
<keyword evidence="6 11" id="KW-0067">ATP-binding</keyword>
<evidence type="ECO:0000313" key="17">
    <source>
        <dbReference type="Proteomes" id="UP000554286"/>
    </source>
</evidence>
<comment type="catalytic activity">
    <reaction evidence="8">
        <text>ATP + H2O = ADP + phosphate + H(+)</text>
        <dbReference type="Rhea" id="RHEA:13065"/>
        <dbReference type="ChEBI" id="CHEBI:15377"/>
        <dbReference type="ChEBI" id="CHEBI:15378"/>
        <dbReference type="ChEBI" id="CHEBI:30616"/>
        <dbReference type="ChEBI" id="CHEBI:43474"/>
        <dbReference type="ChEBI" id="CHEBI:456216"/>
        <dbReference type="EC" id="3.6.4.13"/>
    </reaction>
</comment>
<dbReference type="PROSITE" id="PS51194">
    <property type="entry name" value="HELICASE_CTER"/>
    <property type="match status" value="1"/>
</dbReference>
<evidence type="ECO:0000259" key="15">
    <source>
        <dbReference type="PROSITE" id="PS51195"/>
    </source>
</evidence>
<feature type="compositionally biased region" description="Pro residues" evidence="12">
    <location>
        <begin position="710"/>
        <end position="720"/>
    </location>
</feature>
<feature type="compositionally biased region" description="Basic and acidic residues" evidence="12">
    <location>
        <begin position="506"/>
        <end position="526"/>
    </location>
</feature>
<dbReference type="FunFam" id="3.40.50.300:FF:000108">
    <property type="entry name" value="ATP-dependent RNA helicase RhlE"/>
    <property type="match status" value="1"/>
</dbReference>
<feature type="domain" description="Helicase ATP-binding" evidence="13">
    <location>
        <begin position="32"/>
        <end position="205"/>
    </location>
</feature>
<keyword evidence="5 11" id="KW-0347">Helicase</keyword>
<evidence type="ECO:0000256" key="6">
    <source>
        <dbReference type="ARBA" id="ARBA00022840"/>
    </source>
</evidence>
<accession>A0A7W6RA12</accession>
<evidence type="ECO:0000256" key="7">
    <source>
        <dbReference type="ARBA" id="ARBA00038437"/>
    </source>
</evidence>
<evidence type="ECO:0000256" key="5">
    <source>
        <dbReference type="ARBA" id="ARBA00022806"/>
    </source>
</evidence>
<dbReference type="GO" id="GO:0005829">
    <property type="term" value="C:cytosol"/>
    <property type="evidence" value="ECO:0007669"/>
    <property type="project" value="TreeGrafter"/>
</dbReference>
<evidence type="ECO:0000256" key="1">
    <source>
        <dbReference type="ARBA" id="ARBA00012552"/>
    </source>
</evidence>
<dbReference type="PROSITE" id="PS51192">
    <property type="entry name" value="HELICASE_ATP_BIND_1"/>
    <property type="match status" value="1"/>
</dbReference>
<feature type="compositionally biased region" description="Basic residues" evidence="12">
    <location>
        <begin position="616"/>
        <end position="628"/>
    </location>
</feature>
<feature type="domain" description="Helicase C-terminal" evidence="14">
    <location>
        <begin position="231"/>
        <end position="376"/>
    </location>
</feature>
<dbReference type="PANTHER" id="PTHR47959:SF13">
    <property type="entry name" value="ATP-DEPENDENT RNA HELICASE RHLE"/>
    <property type="match status" value="1"/>
</dbReference>
<dbReference type="InterPro" id="IPR014014">
    <property type="entry name" value="RNA_helicase_DEAD_Q_motif"/>
</dbReference>
<dbReference type="InterPro" id="IPR044742">
    <property type="entry name" value="DEAD/DEAH_RhlB"/>
</dbReference>
<feature type="compositionally biased region" description="Basic residues" evidence="12">
    <location>
        <begin position="676"/>
        <end position="685"/>
    </location>
</feature>
<dbReference type="AlphaFoldDB" id="A0A7W6RA12"/>
<dbReference type="Gene3D" id="3.40.50.300">
    <property type="entry name" value="P-loop containing nucleotide triphosphate hydrolases"/>
    <property type="match status" value="2"/>
</dbReference>
<dbReference type="SMART" id="SM00490">
    <property type="entry name" value="HELICc"/>
    <property type="match status" value="1"/>
</dbReference>
<dbReference type="InterPro" id="IPR001650">
    <property type="entry name" value="Helicase_C-like"/>
</dbReference>
<dbReference type="GO" id="GO:0005524">
    <property type="term" value="F:ATP binding"/>
    <property type="evidence" value="ECO:0007669"/>
    <property type="project" value="UniProtKB-KW"/>
</dbReference>
<dbReference type="RefSeq" id="WP_184042277.1">
    <property type="nucleotide sequence ID" value="NZ_JACIGK010000001.1"/>
</dbReference>
<feature type="compositionally biased region" description="Basic residues" evidence="12">
    <location>
        <begin position="527"/>
        <end position="536"/>
    </location>
</feature>
<feature type="compositionally biased region" description="Low complexity" evidence="12">
    <location>
        <begin position="578"/>
        <end position="601"/>
    </location>
</feature>
<keyword evidence="4 11" id="KW-0378">Hydrolase</keyword>
<dbReference type="InterPro" id="IPR027417">
    <property type="entry name" value="P-loop_NTPase"/>
</dbReference>
<dbReference type="Pfam" id="PF00271">
    <property type="entry name" value="Helicase_C"/>
    <property type="match status" value="1"/>
</dbReference>
<evidence type="ECO:0000256" key="12">
    <source>
        <dbReference type="SAM" id="MobiDB-lite"/>
    </source>
</evidence>
<dbReference type="GO" id="GO:0003676">
    <property type="term" value="F:nucleic acid binding"/>
    <property type="evidence" value="ECO:0007669"/>
    <property type="project" value="InterPro"/>
</dbReference>
<keyword evidence="3 11" id="KW-0547">Nucleotide-binding</keyword>
<comment type="caution">
    <text evidence="16">The sequence shown here is derived from an EMBL/GenBank/DDBJ whole genome shotgun (WGS) entry which is preliminary data.</text>
</comment>
<feature type="compositionally biased region" description="Low complexity" evidence="12">
    <location>
        <begin position="750"/>
        <end position="766"/>
    </location>
</feature>
<evidence type="ECO:0000256" key="8">
    <source>
        <dbReference type="ARBA" id="ARBA00047984"/>
    </source>
</evidence>
<evidence type="ECO:0000259" key="14">
    <source>
        <dbReference type="PROSITE" id="PS51194"/>
    </source>
</evidence>
<dbReference type="GO" id="GO:0016787">
    <property type="term" value="F:hydrolase activity"/>
    <property type="evidence" value="ECO:0007669"/>
    <property type="project" value="UniProtKB-KW"/>
</dbReference>
<dbReference type="InterPro" id="IPR011545">
    <property type="entry name" value="DEAD/DEAH_box_helicase_dom"/>
</dbReference>
<feature type="compositionally biased region" description="Acidic residues" evidence="12">
    <location>
        <begin position="495"/>
        <end position="505"/>
    </location>
</feature>
<evidence type="ECO:0000256" key="9">
    <source>
        <dbReference type="ARBA" id="ARBA00074363"/>
    </source>
</evidence>
<evidence type="ECO:0000313" key="16">
    <source>
        <dbReference type="EMBL" id="MBB4264653.1"/>
    </source>
</evidence>
<reference evidence="16 17" key="1">
    <citation type="submission" date="2020-08" db="EMBL/GenBank/DDBJ databases">
        <title>Genome sequencing of Purple Non-Sulfur Bacteria from various extreme environments.</title>
        <authorList>
            <person name="Mayer M."/>
        </authorList>
    </citation>
    <scope>NUCLEOTIDE SEQUENCE [LARGE SCALE GENOMIC DNA]</scope>
    <source>
        <strain evidence="16 17">JA131</strain>
    </source>
</reference>
<sequence length="797" mass="85496">MKFADLGLSPETLQAIEEVGYDTPTPIQEKAIPPVLMGRDVLGIAQTGTGKTAGFTLPMIEILSNGRAKARMPRSLILAPTRELAAQVAENFTLYGKYHKLDMALLIGGESMGEQMRALDKGVDVLIATPGRLLDLFERGKILLRDVKVLVIDEADRMLDMGFIPDVERITTLLPPLRQTLFFSATMDKEIRKLADAFLSNPREISIERKATAAETVTQRLAMVPRIDKREALRHILRTEGVRNAFIFCNRKRDVDVLNRSLRKHDFNCISLHGDMDQPTRNEMLRRFKDGEADLLVCSDVAARGLDIDDVSHVINFDIPTHPEDYVHRIGRTGRAGKDGAAFSLATPDDAKLLAAIESMLGRTIPRMELEGLDAPATGEDATDRRADSGRRGGRDRDRRGARDRRTGRERDRSEATTAPASTRGASESRDRTDRIDRTDRTDRLDRASRQRRGRRRDEIPAMSHADDVVGFGDYMPAFFADNALVPMGRGGEDTATEGEDGDEAEAPRGRRKSADTKSAGKERKSTAKPRARSKAKAKDADKGTDASQEPGKTRKRHGRRGAAPEEGTEETPQETVGDSPDTPTDGAPDGAPGDTPPGGAEAEATSSADDTAPPKKPRRATRRRKTAPKTEDAGDATTDAGDTSAGNGAAPDTSADPKADPKADPTGDAEVAPAPKRRARRVRRPKGEAAADTAAKAEAESSGDGDAPVPDPAPEPPASESPQEADTVDSPPLGAASPEHATPDAPVETSGPADGAAPDGGTTPTPEEESRRASADPDDTPAAVQDDPAPDPHPAG</sequence>
<name>A0A7W6RA12_9PROT</name>
<dbReference type="EMBL" id="JACIGK010000001">
    <property type="protein sequence ID" value="MBB4264653.1"/>
    <property type="molecule type" value="Genomic_DNA"/>
</dbReference>
<dbReference type="InterPro" id="IPR050079">
    <property type="entry name" value="DEAD_box_RNA_helicase"/>
</dbReference>
<evidence type="ECO:0000256" key="11">
    <source>
        <dbReference type="RuleBase" id="RU000492"/>
    </source>
</evidence>
<dbReference type="CDD" id="cd18787">
    <property type="entry name" value="SF2_C_DEAD"/>
    <property type="match status" value="1"/>
</dbReference>
<proteinExistence type="inferred from homology"/>
<evidence type="ECO:0000256" key="3">
    <source>
        <dbReference type="ARBA" id="ARBA00022741"/>
    </source>
</evidence>
<dbReference type="CDD" id="cd00268">
    <property type="entry name" value="DEADc"/>
    <property type="match status" value="1"/>
</dbReference>
<keyword evidence="2" id="KW-0963">Cytoplasm</keyword>
<keyword evidence="17" id="KW-1185">Reference proteome</keyword>
<feature type="region of interest" description="Disordered" evidence="12">
    <location>
        <begin position="368"/>
        <end position="461"/>
    </location>
</feature>
<dbReference type="GO" id="GO:0009266">
    <property type="term" value="P:response to temperature stimulus"/>
    <property type="evidence" value="ECO:0007669"/>
    <property type="project" value="UniProtKB-ARBA"/>
</dbReference>
<dbReference type="EC" id="3.6.4.13" evidence="1"/>
<protein>
    <recommendedName>
        <fullName evidence="9">DEAD-box ATP-dependent RNA helicase RhpA</fullName>
        <ecNumber evidence="1">3.6.4.13</ecNumber>
    </recommendedName>
</protein>
<comment type="similarity">
    <text evidence="7 11">Belongs to the DEAD box helicase family.</text>
</comment>
<feature type="compositionally biased region" description="Basic and acidic residues" evidence="12">
    <location>
        <begin position="382"/>
        <end position="415"/>
    </location>
</feature>
<evidence type="ECO:0000256" key="2">
    <source>
        <dbReference type="ARBA" id="ARBA00022490"/>
    </source>
</evidence>
<feature type="compositionally biased region" description="Basic and acidic residues" evidence="12">
    <location>
        <begin position="656"/>
        <end position="666"/>
    </location>
</feature>
<dbReference type="PROSITE" id="PS51195">
    <property type="entry name" value="Q_MOTIF"/>
    <property type="match status" value="1"/>
</dbReference>
<dbReference type="GO" id="GO:0042255">
    <property type="term" value="P:ribosome assembly"/>
    <property type="evidence" value="ECO:0007669"/>
    <property type="project" value="UniProtKB-ARBA"/>
</dbReference>
<feature type="compositionally biased region" description="Polar residues" evidence="12">
    <location>
        <begin position="417"/>
        <end position="426"/>
    </location>
</feature>
<evidence type="ECO:0000256" key="10">
    <source>
        <dbReference type="PROSITE-ProRule" id="PRU00552"/>
    </source>
</evidence>
<dbReference type="SMART" id="SM00487">
    <property type="entry name" value="DEXDc"/>
    <property type="match status" value="1"/>
</dbReference>
<feature type="compositionally biased region" description="Basic and acidic residues" evidence="12">
    <location>
        <begin position="427"/>
        <end position="449"/>
    </location>
</feature>